<organism evidence="4">
    <name type="scientific">Leptospirillum ferriphilum</name>
    <dbReference type="NCBI Taxonomy" id="178606"/>
    <lineage>
        <taxon>Bacteria</taxon>
        <taxon>Pseudomonadati</taxon>
        <taxon>Nitrospirota</taxon>
        <taxon>Nitrospiria</taxon>
        <taxon>Nitrospirales</taxon>
        <taxon>Nitrospiraceae</taxon>
        <taxon>Leptospirillum</taxon>
    </lineage>
</organism>
<evidence type="ECO:0000313" key="4">
    <source>
        <dbReference type="EMBL" id="SOU92514.1"/>
    </source>
</evidence>
<dbReference type="InterPro" id="IPR018698">
    <property type="entry name" value="VWA-like_dom"/>
</dbReference>
<feature type="compositionally biased region" description="Basic and acidic residues" evidence="1">
    <location>
        <begin position="308"/>
        <end position="323"/>
    </location>
</feature>
<dbReference type="Pfam" id="PF13203">
    <property type="entry name" value="DUF2201_N"/>
    <property type="match status" value="1"/>
</dbReference>
<dbReference type="OrthoDB" id="3837721at2"/>
<dbReference type="SUPFAM" id="SSF53300">
    <property type="entry name" value="vWA-like"/>
    <property type="match status" value="1"/>
</dbReference>
<dbReference type="PANTHER" id="PTHR38730:SF1">
    <property type="entry name" value="SLL7028 PROTEIN"/>
    <property type="match status" value="1"/>
</dbReference>
<feature type="compositionally biased region" description="Basic and acidic residues" evidence="1">
    <location>
        <begin position="241"/>
        <end position="261"/>
    </location>
</feature>
<dbReference type="InterPro" id="IPR036465">
    <property type="entry name" value="vWFA_dom_sf"/>
</dbReference>
<reference evidence="4" key="1">
    <citation type="submission" date="2017-12" db="EMBL/GenBank/DDBJ databases">
        <authorList>
            <consortium name="SysMetEx"/>
        </authorList>
    </citation>
    <scope>NUCLEOTIDE SEQUENCE</scope>
    <source>
        <strain evidence="4">Pb_238</strain>
    </source>
</reference>
<proteinExistence type="predicted"/>
<evidence type="ECO:0000259" key="2">
    <source>
        <dbReference type="Pfam" id="PF09967"/>
    </source>
</evidence>
<feature type="compositionally biased region" description="Low complexity" evidence="1">
    <location>
        <begin position="178"/>
        <end position="187"/>
    </location>
</feature>
<accession>A0A2I2MFM7</accession>
<gene>
    <name evidence="4" type="ORF">LFTS_01141</name>
</gene>
<feature type="domain" description="Putative metallopeptidase" evidence="3">
    <location>
        <begin position="42"/>
        <end position="208"/>
    </location>
</feature>
<dbReference type="RefSeq" id="WP_099590453.1">
    <property type="nucleotide sequence ID" value="NZ_OBMB01000001.1"/>
</dbReference>
<evidence type="ECO:0000256" key="1">
    <source>
        <dbReference type="SAM" id="MobiDB-lite"/>
    </source>
</evidence>
<sequence>MAKNIPEKLMEAMERLSSPDYGTLFAEAVDTLAEDGEINYRSRPYLAKAIYAAVYAENKSVQRIGVGKDWRIHYNPEYIENVGIDDLTAKLYESVLFLVREHAMRGEGLRKEAWGPSAMIEVTSDLSREGFIYEDAVLPADFGLTNGLAAEEYYPEIRKMLDEAPPSPGSGDSEESRQSQSRTTQTQKKMSGQSGDRNKDQGGEEGEDSLEGEGMANPSGEQSRNQNGDERDEPGEGNDGQGEREEEKKSDKAGKGEKNGEDSGQEEENEREEKEDSSGQGESGEQEKEKGTPPKYDPMSDLGSGVTGDREPWEDDAREKGLNPEEISQVMDSIKRDLENMANRSPDERRMAMGIGVDPETVFSSLGVEPDVEPEVSAAMLEKKLSAMMVSKINWASKYGATSTYAKRSRYQDSMRHLNPMPLLPGGVDSVPEVGVLVDNSGSMDREKINLAFSMLRTVLKKTNISEVSLYHGDVQLNHVKESVKKLSADMLHEGGGGTDLGNVIREIAARPRRPQVLFVLTDAATPWPTRGEIKGMKIVVGLINASESDQKRVPQVFDKLVIETKTTKKLGR</sequence>
<dbReference type="PANTHER" id="PTHR38730">
    <property type="entry name" value="SLL7028 PROTEIN"/>
    <property type="match status" value="1"/>
</dbReference>
<name>A0A2I2MFM7_9BACT</name>
<dbReference type="Pfam" id="PF09967">
    <property type="entry name" value="DUF2201"/>
    <property type="match status" value="1"/>
</dbReference>
<feature type="region of interest" description="Disordered" evidence="1">
    <location>
        <begin position="161"/>
        <end position="329"/>
    </location>
</feature>
<feature type="domain" description="VWA-like" evidence="2">
    <location>
        <begin position="436"/>
        <end position="542"/>
    </location>
</feature>
<dbReference type="AlphaFoldDB" id="A0A2I2MFM7"/>
<evidence type="ECO:0008006" key="5">
    <source>
        <dbReference type="Google" id="ProtNLM"/>
    </source>
</evidence>
<evidence type="ECO:0000259" key="3">
    <source>
        <dbReference type="Pfam" id="PF13203"/>
    </source>
</evidence>
<dbReference type="EMBL" id="LT966316">
    <property type="protein sequence ID" value="SOU92514.1"/>
    <property type="molecule type" value="Genomic_DNA"/>
</dbReference>
<dbReference type="Gene3D" id="3.40.50.410">
    <property type="entry name" value="von Willebrand factor, type A domain"/>
    <property type="match status" value="1"/>
</dbReference>
<protein>
    <recommendedName>
        <fullName evidence="5">VWA domain-containing protein</fullName>
    </recommendedName>
</protein>
<dbReference type="InterPro" id="IPR025154">
    <property type="entry name" value="Put_metallopeptidase_dom"/>
</dbReference>